<evidence type="ECO:0000256" key="1">
    <source>
        <dbReference type="SAM" id="MobiDB-lite"/>
    </source>
</evidence>
<dbReference type="GO" id="GO:0005813">
    <property type="term" value="C:centrosome"/>
    <property type="evidence" value="ECO:0007669"/>
    <property type="project" value="TreeGrafter"/>
</dbReference>
<keyword evidence="3" id="KW-1185">Reference proteome</keyword>
<dbReference type="GeneID" id="106550237"/>
<name>A0A6I9YIC2_9SAUR</name>
<reference evidence="4" key="1">
    <citation type="submission" date="2025-08" db="UniProtKB">
        <authorList>
            <consortium name="RefSeq"/>
        </authorList>
    </citation>
    <scope>IDENTIFICATION</scope>
    <source>
        <tissue evidence="4">Skeletal muscle</tissue>
    </source>
</reference>
<organism evidence="3 4">
    <name type="scientific">Thamnophis sirtalis</name>
    <dbReference type="NCBI Taxonomy" id="35019"/>
    <lineage>
        <taxon>Eukaryota</taxon>
        <taxon>Metazoa</taxon>
        <taxon>Chordata</taxon>
        <taxon>Craniata</taxon>
        <taxon>Vertebrata</taxon>
        <taxon>Euteleostomi</taxon>
        <taxon>Lepidosauria</taxon>
        <taxon>Squamata</taxon>
        <taxon>Bifurcata</taxon>
        <taxon>Unidentata</taxon>
        <taxon>Episquamata</taxon>
        <taxon>Toxicofera</taxon>
        <taxon>Serpentes</taxon>
        <taxon>Colubroidea</taxon>
        <taxon>Colubridae</taxon>
        <taxon>Natricinae</taxon>
        <taxon>Thamnophis</taxon>
    </lineage>
</organism>
<dbReference type="Proteomes" id="UP000504617">
    <property type="component" value="Unplaced"/>
</dbReference>
<dbReference type="PANTHER" id="PTHR22192">
    <property type="entry name" value="SPERIOLIN"/>
    <property type="match status" value="1"/>
</dbReference>
<feature type="region of interest" description="Disordered" evidence="1">
    <location>
        <begin position="803"/>
        <end position="836"/>
    </location>
</feature>
<gene>
    <name evidence="4" type="primary">LOC106550237</name>
</gene>
<dbReference type="Pfam" id="PF15059">
    <property type="entry name" value="Speriolin_C"/>
    <property type="match status" value="1"/>
</dbReference>
<feature type="compositionally biased region" description="Low complexity" evidence="1">
    <location>
        <begin position="401"/>
        <end position="418"/>
    </location>
</feature>
<feature type="region of interest" description="Disordered" evidence="1">
    <location>
        <begin position="399"/>
        <end position="420"/>
    </location>
</feature>
<dbReference type="OrthoDB" id="6114770at2759"/>
<dbReference type="PANTHER" id="PTHR22192:SF16">
    <property type="entry name" value="SPERIOLIN"/>
    <property type="match status" value="1"/>
</dbReference>
<dbReference type="KEGG" id="tsr:106550237"/>
<dbReference type="RefSeq" id="XP_013923580.1">
    <property type="nucleotide sequence ID" value="XM_014068105.1"/>
</dbReference>
<evidence type="ECO:0000259" key="2">
    <source>
        <dbReference type="Pfam" id="PF15059"/>
    </source>
</evidence>
<dbReference type="InterPro" id="IPR029384">
    <property type="entry name" value="Speriolin_C"/>
</dbReference>
<dbReference type="InterPro" id="IPR026715">
    <property type="entry name" value="SPATC1"/>
</dbReference>
<proteinExistence type="predicted"/>
<accession>A0A6I9YIC2</accession>
<sequence length="992" mass="104652">MPPSEPDSVEEDKPELEPMEIEEAALLAFSLPNLPAARQRRATFSISSPTGTYSIPSSGGTYSIPSPAGTYSISSPCSTPRSCTSSGQPKLYPHEYPSFQDLSQATSVFYSPSPTSSPRNVCGRETYSIPWSGCPKFFYDTSDLPSIIDLSQATSVFYSPTRSTCEPGRGTYTISGSSSGPDAPSTQNLSQLTSVFGSSFPSTQLISQLPSVFSSPGTAGQGGGPFSYSFIPDAPSTQNLSQLTSVFGSDLASTQNLSQLSSAFGSPAFAAPAYVSPEGGYFSYFSDTPSTQSLSHFAVFGSSPGASQLSSFFGAPAGAAGSDVGYFSFTEPGRGIFPSSDTSSPGPLTPQNLSQLTSVFGSTQPTSAFSGPRSLSMSMPLPSPQQPFLPIGASSPIQQGPASPCAPCASDPSSMQSPSPLPSMYIRPTARPGGRIFTFPSVSGSPDLSGMQSPSPLPSAYMRPFVKPRQRIFTFPTIIGSPELQNTTPLPSMYMKPTSGLEGGTMPCSQGTPEAPSTQNLSHLTSVFGSNLPSTQLISQLPSVFSPSSILGRTPTPGNMSMPLPTQQQPFLPIEASSPISPCASTPSGPYPPSNMVPSWDSYGGLQLPPPVSDPFSQFSTSLFSGSDSGRSPLPAMPSMSPMNLSRHVCFPGDVYGLGGDSYQAPYSPGQFSPYSPSGTFSQLDPCSPLTPASSPGGSPFFQLAPDSFPSTVSSPYSSLGACSPFRVVPPASSPDTSSLYGPMFPASYVSSIYGPMVSASPTYGGSPLFSSGPSSLFSPVGVASSPGTICVPSPIQFSPLIASSPRPITPPMGQPGSPEPAEKSDRRTQATAMGRDSKTATFERIVGEIAFQLDRRILSSIFPDRVRLYGFTVGNIPEKIMQAENDTVNPLTAEQRTAMMDRYNEIMNRLKPHNYNPSYHPQFTEHIVNTYGILRERPDATGSEAQLYNDLTYLNEVIVSVVPQDKVADCLILLNCLRQLSQADGKPLFIW</sequence>
<evidence type="ECO:0000313" key="3">
    <source>
        <dbReference type="Proteomes" id="UP000504617"/>
    </source>
</evidence>
<feature type="domain" description="Speriolin C-terminal" evidence="2">
    <location>
        <begin position="846"/>
        <end position="992"/>
    </location>
</feature>
<evidence type="ECO:0000313" key="4">
    <source>
        <dbReference type="RefSeq" id="XP_013923580.1"/>
    </source>
</evidence>
<protein>
    <submittedName>
        <fullName evidence="4">Nuclear pore complex protein DDB_G0274915-like</fullName>
    </submittedName>
</protein>
<dbReference type="AlphaFoldDB" id="A0A6I9YIC2"/>